<reference evidence="5 6" key="1">
    <citation type="submission" date="2024-02" db="EMBL/GenBank/DDBJ databases">
        <authorList>
            <person name="Vignale AGUSTIN F."/>
            <person name="Sosa J E."/>
            <person name="Modenutti C."/>
        </authorList>
    </citation>
    <scope>NUCLEOTIDE SEQUENCE [LARGE SCALE GENOMIC DNA]</scope>
</reference>
<evidence type="ECO:0000256" key="1">
    <source>
        <dbReference type="ARBA" id="ARBA00022737"/>
    </source>
</evidence>
<feature type="compositionally biased region" description="Low complexity" evidence="2">
    <location>
        <begin position="248"/>
        <end position="269"/>
    </location>
</feature>
<evidence type="ECO:0000259" key="4">
    <source>
        <dbReference type="PROSITE" id="PS50020"/>
    </source>
</evidence>
<dbReference type="Proteomes" id="UP001642360">
    <property type="component" value="Unassembled WGS sequence"/>
</dbReference>
<feature type="region of interest" description="Disordered" evidence="2">
    <location>
        <begin position="211"/>
        <end position="230"/>
    </location>
</feature>
<keyword evidence="6" id="KW-1185">Reference proteome</keyword>
<feature type="region of interest" description="Disordered" evidence="2">
    <location>
        <begin position="141"/>
        <end position="181"/>
    </location>
</feature>
<gene>
    <name evidence="5" type="ORF">ILEXP_LOCUS11656</name>
</gene>
<feature type="domain" description="WW" evidence="4">
    <location>
        <begin position="458"/>
        <end position="491"/>
    </location>
</feature>
<feature type="compositionally biased region" description="Polar residues" evidence="2">
    <location>
        <begin position="42"/>
        <end position="59"/>
    </location>
</feature>
<feature type="transmembrane region" description="Helical" evidence="3">
    <location>
        <begin position="508"/>
        <end position="529"/>
    </location>
</feature>
<dbReference type="PANTHER" id="PTHR15377:SF3">
    <property type="entry name" value="WW DOMAIN-CONTAINING PROTEIN"/>
    <property type="match status" value="1"/>
</dbReference>
<evidence type="ECO:0000313" key="5">
    <source>
        <dbReference type="EMBL" id="CAK9143919.1"/>
    </source>
</evidence>
<protein>
    <recommendedName>
        <fullName evidence="4">WW domain-containing protein</fullName>
    </recommendedName>
</protein>
<evidence type="ECO:0000256" key="2">
    <source>
        <dbReference type="SAM" id="MobiDB-lite"/>
    </source>
</evidence>
<dbReference type="Pfam" id="PF00397">
    <property type="entry name" value="WW"/>
    <property type="match status" value="1"/>
</dbReference>
<dbReference type="Gene3D" id="2.20.70.10">
    <property type="match status" value="1"/>
</dbReference>
<comment type="caution">
    <text evidence="5">The sequence shown here is derived from an EMBL/GenBank/DDBJ whole genome shotgun (WGS) entry which is preliminary data.</text>
</comment>
<dbReference type="CDD" id="cd00201">
    <property type="entry name" value="WW"/>
    <property type="match status" value="1"/>
</dbReference>
<accession>A0ABC8RLJ2</accession>
<dbReference type="PROSITE" id="PS50020">
    <property type="entry name" value="WW_DOMAIN_2"/>
    <property type="match status" value="1"/>
</dbReference>
<keyword evidence="3" id="KW-0472">Membrane</keyword>
<feature type="compositionally biased region" description="Polar residues" evidence="2">
    <location>
        <begin position="154"/>
        <end position="168"/>
    </location>
</feature>
<organism evidence="5 6">
    <name type="scientific">Ilex paraguariensis</name>
    <name type="common">yerba mate</name>
    <dbReference type="NCBI Taxonomy" id="185542"/>
    <lineage>
        <taxon>Eukaryota</taxon>
        <taxon>Viridiplantae</taxon>
        <taxon>Streptophyta</taxon>
        <taxon>Embryophyta</taxon>
        <taxon>Tracheophyta</taxon>
        <taxon>Spermatophyta</taxon>
        <taxon>Magnoliopsida</taxon>
        <taxon>eudicotyledons</taxon>
        <taxon>Gunneridae</taxon>
        <taxon>Pentapetalae</taxon>
        <taxon>asterids</taxon>
        <taxon>campanulids</taxon>
        <taxon>Aquifoliales</taxon>
        <taxon>Aquifoliaceae</taxon>
        <taxon>Ilex</taxon>
    </lineage>
</organism>
<evidence type="ECO:0000313" key="6">
    <source>
        <dbReference type="Proteomes" id="UP001642360"/>
    </source>
</evidence>
<dbReference type="SMART" id="SM00456">
    <property type="entry name" value="WW"/>
    <property type="match status" value="1"/>
</dbReference>
<dbReference type="AlphaFoldDB" id="A0ABC8RLJ2"/>
<dbReference type="PROSITE" id="PS01159">
    <property type="entry name" value="WW_DOMAIN_1"/>
    <property type="match status" value="1"/>
</dbReference>
<proteinExistence type="predicted"/>
<dbReference type="PANTHER" id="PTHR15377">
    <property type="entry name" value="TRANSCRIPTION ELONGATION REGULATOR 1"/>
    <property type="match status" value="1"/>
</dbReference>
<dbReference type="SUPFAM" id="SSF51045">
    <property type="entry name" value="WW domain"/>
    <property type="match status" value="1"/>
</dbReference>
<feature type="compositionally biased region" description="Polar residues" evidence="2">
    <location>
        <begin position="10"/>
        <end position="20"/>
    </location>
</feature>
<keyword evidence="3" id="KW-1133">Transmembrane helix</keyword>
<keyword evidence="1" id="KW-0677">Repeat</keyword>
<dbReference type="InterPro" id="IPR045148">
    <property type="entry name" value="TCRG1-like"/>
</dbReference>
<sequence length="551" mass="56162">MESPAWIPQEVQSSTSQASACSPPVGTAGMGPSTPTAAPVMSTPTSKGESGTASDSMPESAQAKFANASGIGIPLPSFSYNVLANANSSLGHTQQSSSSPVIKSNSPGSLAFLQPPVPGLSSSVGPSFSYYVSHAGAGSASGQQLQSSMPIASGHSQGGKNTPSSAASLQPPVPGHFARSNSFVPGTAAQIMPSLVPAPAAVPQGAPSNSVNFSFSGNSQSMQKDQSLKSNMTAGIPQETRSILSAPSTSQSVSQTAHASSSSATTVSTRPETIWMPNASSFQVPPGMSGTPVMPGPPGIAPPSIPFPSNVTFPSALMDSSSSAVVRPIMPTASVSSNSAVQQQAYPPYPSVPPLAAPPQGLWLQPSLIGGLQRPAYLPYPASFPGPFLSAAHGTPLPSVALPDSQPPGVNSVGPPGGTPTSSAASNIINSGTQPELFRGAGNSTLVNDGINDGAVVGEQLDAWTAHWSETGAVYYYNALTGESTYEKPAGFKREPDKVTAQPTPVSWMLLVIGLRVGFCFGLSAGLVLDEFMRLNMNVDQLGLECMELRL</sequence>
<feature type="compositionally biased region" description="Low complexity" evidence="2">
    <location>
        <begin position="211"/>
        <end position="221"/>
    </location>
</feature>
<dbReference type="EMBL" id="CAUOFW020001347">
    <property type="protein sequence ID" value="CAK9143919.1"/>
    <property type="molecule type" value="Genomic_DNA"/>
</dbReference>
<keyword evidence="3" id="KW-0812">Transmembrane</keyword>
<dbReference type="InterPro" id="IPR036020">
    <property type="entry name" value="WW_dom_sf"/>
</dbReference>
<evidence type="ECO:0000256" key="3">
    <source>
        <dbReference type="SAM" id="Phobius"/>
    </source>
</evidence>
<name>A0ABC8RLJ2_9AQUA</name>
<feature type="region of interest" description="Disordered" evidence="2">
    <location>
        <begin position="244"/>
        <end position="272"/>
    </location>
</feature>
<feature type="region of interest" description="Disordered" evidence="2">
    <location>
        <begin position="1"/>
        <end position="61"/>
    </location>
</feature>
<dbReference type="InterPro" id="IPR001202">
    <property type="entry name" value="WW_dom"/>
</dbReference>